<evidence type="ECO:0000313" key="3">
    <source>
        <dbReference type="Proteomes" id="UP000070054"/>
    </source>
</evidence>
<dbReference type="PANTHER" id="PTHR43162:SF1">
    <property type="entry name" value="PRESTALK A DIFFERENTIATION PROTEIN A"/>
    <property type="match status" value="1"/>
</dbReference>
<reference evidence="2 3" key="1">
    <citation type="submission" date="2014-02" db="EMBL/GenBank/DDBJ databases">
        <title>The genome sequence of Colletotrichum nymphaeae SA-01.</title>
        <authorList>
            <person name="Baroncelli R."/>
            <person name="Thon M.R."/>
        </authorList>
    </citation>
    <scope>NUCLEOTIDE SEQUENCE [LARGE SCALE GENOMIC DNA]</scope>
    <source>
        <strain evidence="2 3">SA-01</strain>
    </source>
</reference>
<accession>A0A135UXR0</accession>
<dbReference type="Proteomes" id="UP000070054">
    <property type="component" value="Unassembled WGS sequence"/>
</dbReference>
<proteinExistence type="predicted"/>
<keyword evidence="3" id="KW-1185">Reference proteome</keyword>
<dbReference type="SUPFAM" id="SSF51735">
    <property type="entry name" value="NAD(P)-binding Rossmann-fold domains"/>
    <property type="match status" value="1"/>
</dbReference>
<feature type="domain" description="NAD(P)-binding" evidence="1">
    <location>
        <begin position="9"/>
        <end position="134"/>
    </location>
</feature>
<name>A0A135UXR0_9PEZI</name>
<dbReference type="EMBL" id="JEMN01000017">
    <property type="protein sequence ID" value="KXH65198.1"/>
    <property type="molecule type" value="Genomic_DNA"/>
</dbReference>
<dbReference type="PANTHER" id="PTHR43162">
    <property type="match status" value="1"/>
</dbReference>
<dbReference type="Pfam" id="PF13460">
    <property type="entry name" value="NAD_binding_10"/>
    <property type="match status" value="1"/>
</dbReference>
<comment type="caution">
    <text evidence="2">The sequence shown here is derived from an EMBL/GenBank/DDBJ whole genome shotgun (WGS) entry which is preliminary data.</text>
</comment>
<dbReference type="InterPro" id="IPR036291">
    <property type="entry name" value="NAD(P)-bd_dom_sf"/>
</dbReference>
<dbReference type="Gene3D" id="3.40.50.720">
    <property type="entry name" value="NAD(P)-binding Rossmann-like Domain"/>
    <property type="match status" value="1"/>
</dbReference>
<evidence type="ECO:0000313" key="2">
    <source>
        <dbReference type="EMBL" id="KXH65198.1"/>
    </source>
</evidence>
<dbReference type="OrthoDB" id="419598at2759"/>
<protein>
    <recommendedName>
        <fullName evidence="1">NAD(P)-binding domain-containing protein</fullName>
    </recommendedName>
</protein>
<dbReference type="InterPro" id="IPR051604">
    <property type="entry name" value="Ergot_Alk_Oxidoreductase"/>
</dbReference>
<sequence>MNVFVVPASPKTGQATIRSLLDHPSQPHVTGVYRDLGRVPAKFKDHPRFRAIKGDVADVSSLKFAGADAIVSITPPQYSESKPITRAREMAANVKFAISRVGCSVKRLVYVSSIGAHLEHGTGEMRTNYEAEQALIGAAPEVVFVRCAYFMENWASVLKTANDDTPHFSSVLCPIDYAIPMASFTRQFALHEEDTFLRFTTKVSVKDVGRTCAREALATSSPMRHNPYIFNLYGPTSYSTKDVHRAVEDLTFKYNKVKVTLVEDEQLEDFFAQSYRPPTAELFVEMTRGLLPGGIVAGNMREGHLLQRGSETLREVIEDILKE</sequence>
<gene>
    <name evidence="2" type="ORF">CNYM01_08133</name>
</gene>
<organism evidence="2 3">
    <name type="scientific">Colletotrichum nymphaeae SA-01</name>
    <dbReference type="NCBI Taxonomy" id="1460502"/>
    <lineage>
        <taxon>Eukaryota</taxon>
        <taxon>Fungi</taxon>
        <taxon>Dikarya</taxon>
        <taxon>Ascomycota</taxon>
        <taxon>Pezizomycotina</taxon>
        <taxon>Sordariomycetes</taxon>
        <taxon>Hypocreomycetidae</taxon>
        <taxon>Glomerellales</taxon>
        <taxon>Glomerellaceae</taxon>
        <taxon>Colletotrichum</taxon>
        <taxon>Colletotrichum acutatum species complex</taxon>
    </lineage>
</organism>
<dbReference type="InterPro" id="IPR016040">
    <property type="entry name" value="NAD(P)-bd_dom"/>
</dbReference>
<evidence type="ECO:0000259" key="1">
    <source>
        <dbReference type="Pfam" id="PF13460"/>
    </source>
</evidence>
<dbReference type="AlphaFoldDB" id="A0A135UXR0"/>